<proteinExistence type="predicted"/>
<dbReference type="GO" id="GO:0016887">
    <property type="term" value="F:ATP hydrolysis activity"/>
    <property type="evidence" value="ECO:0007669"/>
    <property type="project" value="InterPro"/>
</dbReference>
<keyword evidence="3" id="KW-1185">Reference proteome</keyword>
<dbReference type="AlphaFoldDB" id="A0A017STV0"/>
<dbReference type="EMBL" id="ASRX01000113">
    <property type="protein sequence ID" value="EYF00394.1"/>
    <property type="molecule type" value="Genomic_DNA"/>
</dbReference>
<dbReference type="Proteomes" id="UP000019678">
    <property type="component" value="Unassembled WGS sequence"/>
</dbReference>
<dbReference type="PANTHER" id="PTHR43581">
    <property type="entry name" value="ATP/GTP PHOSPHATASE"/>
    <property type="match status" value="1"/>
</dbReference>
<name>A0A017STV0_9BACT</name>
<organism evidence="2 3">
    <name type="scientific">Chondromyces apiculatus DSM 436</name>
    <dbReference type="NCBI Taxonomy" id="1192034"/>
    <lineage>
        <taxon>Bacteria</taxon>
        <taxon>Pseudomonadati</taxon>
        <taxon>Myxococcota</taxon>
        <taxon>Polyangia</taxon>
        <taxon>Polyangiales</taxon>
        <taxon>Polyangiaceae</taxon>
        <taxon>Chondromyces</taxon>
    </lineage>
</organism>
<feature type="domain" description="ATPase AAA-type core" evidence="1">
    <location>
        <begin position="25"/>
        <end position="359"/>
    </location>
</feature>
<evidence type="ECO:0000259" key="1">
    <source>
        <dbReference type="Pfam" id="PF13304"/>
    </source>
</evidence>
<accession>A0A017STV0</accession>
<dbReference type="GO" id="GO:0005524">
    <property type="term" value="F:ATP binding"/>
    <property type="evidence" value="ECO:0007669"/>
    <property type="project" value="InterPro"/>
</dbReference>
<comment type="caution">
    <text evidence="2">The sequence shown here is derived from an EMBL/GenBank/DDBJ whole genome shotgun (WGS) entry which is preliminary data.</text>
</comment>
<dbReference type="PANTHER" id="PTHR43581:SF2">
    <property type="entry name" value="EXCINUCLEASE ATPASE SUBUNIT"/>
    <property type="match status" value="1"/>
</dbReference>
<protein>
    <recommendedName>
        <fullName evidence="1">ATPase AAA-type core domain-containing protein</fullName>
    </recommendedName>
</protein>
<dbReference type="eggNOG" id="COG4938">
    <property type="taxonomic scope" value="Bacteria"/>
</dbReference>
<dbReference type="Pfam" id="PF13304">
    <property type="entry name" value="AAA_21"/>
    <property type="match status" value="1"/>
</dbReference>
<dbReference type="InterPro" id="IPR051396">
    <property type="entry name" value="Bact_Antivir_Def_Nuclease"/>
</dbReference>
<sequence length="432" mass="47339">MALASYTAANYRSFADATEVELRPLTLLFGYNSAGKSALLRVLPLLAASTDPSIEGPLALRSAPARDATFNDLRSRLTSKPSLDFALSWDDDQTPVKRVEISILDLFQSKRQVVDQLRAFGADGTLLLEAHLALTEDSPGADVSRYDLQHPDGSSTLASIDFEGLVPSLPDEALKGPQADVLRAIAQRLKHLRTSVHWIGSMRTLPPRRSSYTGPPRRIQPDGEGTSAMLAYDALADGAVLKEVSDWYAHAMAHRLEIVREGAGQAEQFFPALSPLQGEAIRIHLIDTGEGMAQVLPVIVLGALARHGKLGMSPTLGIEQPELHLHPRAHAEVASFLCGIAASEDPPRILLETHSENLLLRVQLAIIRGELPPGRVLVYWVRQTAEGHTLMERITFDELARPENNNWPPGVFSEDVEQARSLILERRKRSQA</sequence>
<gene>
    <name evidence="2" type="ORF">CAP_0878</name>
</gene>
<dbReference type="STRING" id="1192034.CAP_0878"/>
<dbReference type="InterPro" id="IPR003959">
    <property type="entry name" value="ATPase_AAA_core"/>
</dbReference>
<evidence type="ECO:0000313" key="2">
    <source>
        <dbReference type="EMBL" id="EYF00394.1"/>
    </source>
</evidence>
<evidence type="ECO:0000313" key="3">
    <source>
        <dbReference type="Proteomes" id="UP000019678"/>
    </source>
</evidence>
<dbReference type="RefSeq" id="WP_044251453.1">
    <property type="nucleotide sequence ID" value="NZ_ASRX01000113.1"/>
</dbReference>
<reference evidence="2 3" key="1">
    <citation type="submission" date="2013-05" db="EMBL/GenBank/DDBJ databases">
        <title>Genome assembly of Chondromyces apiculatus DSM 436.</title>
        <authorList>
            <person name="Sharma G."/>
            <person name="Khatri I."/>
            <person name="Kaur C."/>
            <person name="Mayilraj S."/>
            <person name="Subramanian S."/>
        </authorList>
    </citation>
    <scope>NUCLEOTIDE SEQUENCE [LARGE SCALE GENOMIC DNA]</scope>
    <source>
        <strain evidence="2 3">DSM 436</strain>
    </source>
</reference>
<dbReference type="InterPro" id="IPR027417">
    <property type="entry name" value="P-loop_NTPase"/>
</dbReference>
<dbReference type="SUPFAM" id="SSF52540">
    <property type="entry name" value="P-loop containing nucleoside triphosphate hydrolases"/>
    <property type="match status" value="1"/>
</dbReference>